<keyword evidence="3" id="KW-1185">Reference proteome</keyword>
<feature type="region of interest" description="Disordered" evidence="1">
    <location>
        <begin position="180"/>
        <end position="205"/>
    </location>
</feature>
<gene>
    <name evidence="2" type="ORF">EGW08_017086</name>
</gene>
<dbReference type="AlphaFoldDB" id="A0A3S1B9A2"/>
<accession>A0A3S1B9A2</accession>
<feature type="region of interest" description="Disordered" evidence="1">
    <location>
        <begin position="240"/>
        <end position="279"/>
    </location>
</feature>
<dbReference type="EMBL" id="RQTK01000767">
    <property type="protein sequence ID" value="RUS75146.1"/>
    <property type="molecule type" value="Genomic_DNA"/>
</dbReference>
<feature type="compositionally biased region" description="Basic residues" evidence="1">
    <location>
        <begin position="1"/>
        <end position="14"/>
    </location>
</feature>
<evidence type="ECO:0000313" key="3">
    <source>
        <dbReference type="Proteomes" id="UP000271974"/>
    </source>
</evidence>
<reference evidence="2 3" key="1">
    <citation type="submission" date="2019-01" db="EMBL/GenBank/DDBJ databases">
        <title>A draft genome assembly of the solar-powered sea slug Elysia chlorotica.</title>
        <authorList>
            <person name="Cai H."/>
            <person name="Li Q."/>
            <person name="Fang X."/>
            <person name="Li J."/>
            <person name="Curtis N.E."/>
            <person name="Altenburger A."/>
            <person name="Shibata T."/>
            <person name="Feng M."/>
            <person name="Maeda T."/>
            <person name="Schwartz J.A."/>
            <person name="Shigenobu S."/>
            <person name="Lundholm N."/>
            <person name="Nishiyama T."/>
            <person name="Yang H."/>
            <person name="Hasebe M."/>
            <person name="Li S."/>
            <person name="Pierce S.K."/>
            <person name="Wang J."/>
        </authorList>
    </citation>
    <scope>NUCLEOTIDE SEQUENCE [LARGE SCALE GENOMIC DNA]</scope>
    <source>
        <strain evidence="2">EC2010</strain>
        <tissue evidence="2">Whole organism of an adult</tissue>
    </source>
</reference>
<name>A0A3S1B9A2_ELYCH</name>
<sequence length="279" mass="29920">MRHFSPLASHHHHQQQQQQQQQQHQQEDVGVLKPQAYQIHQGSDGALANGGKSPCGETEHAFAAMKSHVMAGHTTAYTPCRSGEEDTQGIKERLYSSEHDLSRRPGPGHDDQEMTSLRPLTNLHEQVARSFPDQHSSEFGGLGGLGGLCGKYFGGGAGILATSTPNSQVSRDYLGRDHVRDYSSSGGGGGGYASSPYQASGVHVSDHSVEKDYDRFYLSSHSDGTSVANVSAGYKHYVDRQPDHVTSVPGPNLDDQPGCNDSFHRTPASCVSSDGAAPL</sequence>
<feature type="compositionally biased region" description="Low complexity" evidence="1">
    <location>
        <begin position="15"/>
        <end position="24"/>
    </location>
</feature>
<protein>
    <submittedName>
        <fullName evidence="2">Uncharacterized protein</fullName>
    </submittedName>
</protein>
<evidence type="ECO:0000256" key="1">
    <source>
        <dbReference type="SAM" id="MobiDB-lite"/>
    </source>
</evidence>
<proteinExistence type="predicted"/>
<comment type="caution">
    <text evidence="2">The sequence shown here is derived from an EMBL/GenBank/DDBJ whole genome shotgun (WGS) entry which is preliminary data.</text>
</comment>
<dbReference type="Proteomes" id="UP000271974">
    <property type="component" value="Unassembled WGS sequence"/>
</dbReference>
<feature type="region of interest" description="Disordered" evidence="1">
    <location>
        <begin position="1"/>
        <end position="55"/>
    </location>
</feature>
<evidence type="ECO:0000313" key="2">
    <source>
        <dbReference type="EMBL" id="RUS75146.1"/>
    </source>
</evidence>
<organism evidence="2 3">
    <name type="scientific">Elysia chlorotica</name>
    <name type="common">Eastern emerald elysia</name>
    <name type="synonym">Sea slug</name>
    <dbReference type="NCBI Taxonomy" id="188477"/>
    <lineage>
        <taxon>Eukaryota</taxon>
        <taxon>Metazoa</taxon>
        <taxon>Spiralia</taxon>
        <taxon>Lophotrochozoa</taxon>
        <taxon>Mollusca</taxon>
        <taxon>Gastropoda</taxon>
        <taxon>Heterobranchia</taxon>
        <taxon>Euthyneura</taxon>
        <taxon>Panpulmonata</taxon>
        <taxon>Sacoglossa</taxon>
        <taxon>Placobranchoidea</taxon>
        <taxon>Plakobranchidae</taxon>
        <taxon>Elysia</taxon>
    </lineage>
</organism>